<dbReference type="InterPro" id="IPR029058">
    <property type="entry name" value="AB_hydrolase_fold"/>
</dbReference>
<evidence type="ECO:0000313" key="2">
    <source>
        <dbReference type="EMBL" id="MFD0869813.1"/>
    </source>
</evidence>
<dbReference type="PANTHER" id="PTHR43358:SF4">
    <property type="entry name" value="ALPHA_BETA HYDROLASE FOLD-1 DOMAIN-CONTAINING PROTEIN"/>
    <property type="match status" value="1"/>
</dbReference>
<dbReference type="GO" id="GO:0016787">
    <property type="term" value="F:hydrolase activity"/>
    <property type="evidence" value="ECO:0007669"/>
    <property type="project" value="UniProtKB-KW"/>
</dbReference>
<dbReference type="SUPFAM" id="SSF53474">
    <property type="entry name" value="alpha/beta-Hydrolases"/>
    <property type="match status" value="1"/>
</dbReference>
<dbReference type="RefSeq" id="WP_186328428.1">
    <property type="nucleotide sequence ID" value="NZ_JBHTIU010000036.1"/>
</dbReference>
<dbReference type="InterPro" id="IPR000073">
    <property type="entry name" value="AB_hydrolase_1"/>
</dbReference>
<evidence type="ECO:0000259" key="1">
    <source>
        <dbReference type="Pfam" id="PF00561"/>
    </source>
</evidence>
<gene>
    <name evidence="2" type="ORF">ACFQ03_11680</name>
</gene>
<dbReference type="EMBL" id="JBHTIU010000036">
    <property type="protein sequence ID" value="MFD0869813.1"/>
    <property type="molecule type" value="Genomic_DNA"/>
</dbReference>
<dbReference type="PANTHER" id="PTHR43358">
    <property type="entry name" value="ALPHA/BETA-HYDROLASE"/>
    <property type="match status" value="1"/>
</dbReference>
<name>A0ABW3D8M5_9BACL</name>
<evidence type="ECO:0000313" key="3">
    <source>
        <dbReference type="Proteomes" id="UP001597120"/>
    </source>
</evidence>
<keyword evidence="3" id="KW-1185">Reference proteome</keyword>
<sequence>MMLIIWLALPVLAVLICAGIAGYVGWNLTHPERRPLNDSPANYQLKYEDVRFLSKLKDVQLKGWFLPASTSVPKMTIVFAHGYSMNRLQDDVPALPLVRSLVEAGFQVLLFDFRNSGESEGNLTSVGQLEKEDLLGAVEWVKEHHPGPIGLIGFSMGASTALMAAAEDDSIAGVVADSPFNHLTRYLKKNLPTWSDLPDFPFTRLILALLPRLTGLNPDSVDVLAATERIYPRPILFIHCEDDDKIPYTESEAMLEKYPDRFAMWKPARGKHVGGYRESPEEYTARVIRFFDGLC</sequence>
<organism evidence="2 3">
    <name type="scientific">Paenibacillus residui</name>
    <dbReference type="NCBI Taxonomy" id="629724"/>
    <lineage>
        <taxon>Bacteria</taxon>
        <taxon>Bacillati</taxon>
        <taxon>Bacillota</taxon>
        <taxon>Bacilli</taxon>
        <taxon>Bacillales</taxon>
        <taxon>Paenibacillaceae</taxon>
        <taxon>Paenibacillus</taxon>
    </lineage>
</organism>
<feature type="domain" description="AB hydrolase-1" evidence="1">
    <location>
        <begin position="77"/>
        <end position="203"/>
    </location>
</feature>
<accession>A0ABW3D8M5</accession>
<keyword evidence="2" id="KW-0378">Hydrolase</keyword>
<dbReference type="Gene3D" id="3.40.50.1820">
    <property type="entry name" value="alpha/beta hydrolase"/>
    <property type="match status" value="1"/>
</dbReference>
<proteinExistence type="predicted"/>
<reference evidence="3" key="1">
    <citation type="journal article" date="2019" name="Int. J. Syst. Evol. Microbiol.">
        <title>The Global Catalogue of Microorganisms (GCM) 10K type strain sequencing project: providing services to taxonomists for standard genome sequencing and annotation.</title>
        <authorList>
            <consortium name="The Broad Institute Genomics Platform"/>
            <consortium name="The Broad Institute Genome Sequencing Center for Infectious Disease"/>
            <person name="Wu L."/>
            <person name="Ma J."/>
        </authorList>
    </citation>
    <scope>NUCLEOTIDE SEQUENCE [LARGE SCALE GENOMIC DNA]</scope>
    <source>
        <strain evidence="3">CCUG 57263</strain>
    </source>
</reference>
<dbReference type="Proteomes" id="UP001597120">
    <property type="component" value="Unassembled WGS sequence"/>
</dbReference>
<comment type="caution">
    <text evidence="2">The sequence shown here is derived from an EMBL/GenBank/DDBJ whole genome shotgun (WGS) entry which is preliminary data.</text>
</comment>
<dbReference type="InterPro" id="IPR052920">
    <property type="entry name" value="DNA-binding_regulatory"/>
</dbReference>
<dbReference type="Pfam" id="PF00561">
    <property type="entry name" value="Abhydrolase_1"/>
    <property type="match status" value="1"/>
</dbReference>
<protein>
    <submittedName>
        <fullName evidence="2">Alpha/beta hydrolase</fullName>
    </submittedName>
</protein>